<evidence type="ECO:0000313" key="2">
    <source>
        <dbReference type="EMBL" id="CRK31875.1"/>
    </source>
</evidence>
<feature type="non-terminal residue" evidence="2">
    <location>
        <position position="1"/>
    </location>
</feature>
<name>A0A0G4MD84_VERLO</name>
<sequence>GQHHGSRQHCGRQILGQARCQAQPPDQQLPFCYPRPVRPPNPDDGLDIRLIPRGRQPDPQWRAIRYHGRPHPSLLPRAARPPRCPRGQRQLPAQARRPAPSRRLREQLPHSRGPRLFRCWLCRPRPRHCRPLPAPRYPGPALARRPPGLRLGLPQSLRRLR</sequence>
<feature type="region of interest" description="Disordered" evidence="1">
    <location>
        <begin position="16"/>
        <end position="109"/>
    </location>
</feature>
<evidence type="ECO:0000313" key="3">
    <source>
        <dbReference type="Proteomes" id="UP000044602"/>
    </source>
</evidence>
<feature type="compositionally biased region" description="Low complexity" evidence="1">
    <location>
        <begin position="85"/>
        <end position="98"/>
    </location>
</feature>
<dbReference type="Proteomes" id="UP000044602">
    <property type="component" value="Unassembled WGS sequence"/>
</dbReference>
<dbReference type="AlphaFoldDB" id="A0A0G4MD84"/>
<gene>
    <name evidence="2" type="ORF">BN1708_018860</name>
</gene>
<feature type="non-terminal residue" evidence="2">
    <location>
        <position position="161"/>
    </location>
</feature>
<protein>
    <submittedName>
        <fullName evidence="2">Uncharacterized protein</fullName>
    </submittedName>
</protein>
<organism evidence="2 3">
    <name type="scientific">Verticillium longisporum</name>
    <name type="common">Verticillium dahliae var. longisporum</name>
    <dbReference type="NCBI Taxonomy" id="100787"/>
    <lineage>
        <taxon>Eukaryota</taxon>
        <taxon>Fungi</taxon>
        <taxon>Dikarya</taxon>
        <taxon>Ascomycota</taxon>
        <taxon>Pezizomycotina</taxon>
        <taxon>Sordariomycetes</taxon>
        <taxon>Hypocreomycetidae</taxon>
        <taxon>Glomerellales</taxon>
        <taxon>Plectosphaerellaceae</taxon>
        <taxon>Verticillium</taxon>
    </lineage>
</organism>
<feature type="region of interest" description="Disordered" evidence="1">
    <location>
        <begin position="136"/>
        <end position="161"/>
    </location>
</feature>
<feature type="compositionally biased region" description="Low complexity" evidence="1">
    <location>
        <begin position="139"/>
        <end position="161"/>
    </location>
</feature>
<proteinExistence type="predicted"/>
<keyword evidence="3" id="KW-1185">Reference proteome</keyword>
<evidence type="ECO:0000256" key="1">
    <source>
        <dbReference type="SAM" id="MobiDB-lite"/>
    </source>
</evidence>
<dbReference type="EMBL" id="CVQH01021909">
    <property type="protein sequence ID" value="CRK31875.1"/>
    <property type="molecule type" value="Genomic_DNA"/>
</dbReference>
<accession>A0A0G4MD84</accession>
<reference evidence="2 3" key="1">
    <citation type="submission" date="2015-05" db="EMBL/GenBank/DDBJ databases">
        <authorList>
            <person name="Wang D.B."/>
            <person name="Wang M."/>
        </authorList>
    </citation>
    <scope>NUCLEOTIDE SEQUENCE [LARGE SCALE GENOMIC DNA]</scope>
    <source>
        <strain evidence="2">VL1</strain>
    </source>
</reference>